<gene>
    <name evidence="2" type="ORF">Bathy07g00330</name>
</gene>
<dbReference type="AlphaFoldDB" id="K8F1R3"/>
<dbReference type="KEGG" id="bpg:Bathy07g00330"/>
<accession>K8F1R3</accession>
<dbReference type="RefSeq" id="XP_007511947.1">
    <property type="nucleotide sequence ID" value="XM_007511885.1"/>
</dbReference>
<feature type="compositionally biased region" description="Basic and acidic residues" evidence="1">
    <location>
        <begin position="1"/>
        <end position="11"/>
    </location>
</feature>
<evidence type="ECO:0000313" key="3">
    <source>
        <dbReference type="Proteomes" id="UP000198341"/>
    </source>
</evidence>
<reference evidence="2 3" key="1">
    <citation type="submission" date="2011-10" db="EMBL/GenBank/DDBJ databases">
        <authorList>
            <person name="Genoscope - CEA"/>
        </authorList>
    </citation>
    <scope>NUCLEOTIDE SEQUENCE [LARGE SCALE GENOMIC DNA]</scope>
    <source>
        <strain evidence="2 3">RCC 1105</strain>
    </source>
</reference>
<protein>
    <submittedName>
        <fullName evidence="2">Uncharacterized protein</fullName>
    </submittedName>
</protein>
<dbReference type="eggNOG" id="ENOG502S1N3">
    <property type="taxonomic scope" value="Eukaryota"/>
</dbReference>
<name>K8F1R3_9CHLO</name>
<evidence type="ECO:0000256" key="1">
    <source>
        <dbReference type="SAM" id="MobiDB-lite"/>
    </source>
</evidence>
<dbReference type="GeneID" id="19014523"/>
<proteinExistence type="predicted"/>
<dbReference type="OrthoDB" id="525072at2759"/>
<sequence>MAKITDLDKPSEKKKKSSSKKKSLKEHIEDEDEENKIDTTHLYADNLNGDVYTETNANPKAKVHSTEWMKILHGDPVEINPSLGQGMKIMTVAEWTSRWKQNDRFPDCLACGSTNTKEHHFTQTWCRGKKKFESETICMDCHMWSWRSYVDPDFLTPEEFDKIRWEKMVKENEEARKLARAKKN</sequence>
<organism evidence="2 3">
    <name type="scientific">Bathycoccus prasinos</name>
    <dbReference type="NCBI Taxonomy" id="41875"/>
    <lineage>
        <taxon>Eukaryota</taxon>
        <taxon>Viridiplantae</taxon>
        <taxon>Chlorophyta</taxon>
        <taxon>Mamiellophyceae</taxon>
        <taxon>Mamiellales</taxon>
        <taxon>Bathycoccaceae</taxon>
        <taxon>Bathycoccus</taxon>
    </lineage>
</organism>
<dbReference type="EMBL" id="FO082272">
    <property type="protein sequence ID" value="CCO66035.1"/>
    <property type="molecule type" value="Genomic_DNA"/>
</dbReference>
<dbReference type="Proteomes" id="UP000198341">
    <property type="component" value="Chromosome 7"/>
</dbReference>
<evidence type="ECO:0000313" key="2">
    <source>
        <dbReference type="EMBL" id="CCO66035.1"/>
    </source>
</evidence>
<keyword evidence="3" id="KW-1185">Reference proteome</keyword>
<feature type="region of interest" description="Disordered" evidence="1">
    <location>
        <begin position="1"/>
        <end position="39"/>
    </location>
</feature>
<feature type="compositionally biased region" description="Basic residues" evidence="1">
    <location>
        <begin position="12"/>
        <end position="24"/>
    </location>
</feature>